<evidence type="ECO:0000313" key="6">
    <source>
        <dbReference type="Proteomes" id="UP001500689"/>
    </source>
</evidence>
<keyword evidence="6" id="KW-1185">Reference proteome</keyword>
<accession>A0ABP6X5A5</accession>
<dbReference type="InterPro" id="IPR001926">
    <property type="entry name" value="TrpB-like_PALP"/>
</dbReference>
<evidence type="ECO:0000259" key="4">
    <source>
        <dbReference type="Pfam" id="PF00291"/>
    </source>
</evidence>
<dbReference type="PIRSF" id="PIRSF006278">
    <property type="entry name" value="ACCD_DCysDesulf"/>
    <property type="match status" value="1"/>
</dbReference>
<name>A0ABP6X5A5_9PSEU</name>
<dbReference type="PANTHER" id="PTHR43780">
    <property type="entry name" value="1-AMINOCYCLOPROPANE-1-CARBOXYLATE DEAMINASE-RELATED"/>
    <property type="match status" value="1"/>
</dbReference>
<comment type="similarity">
    <text evidence="2">Belongs to the ACC deaminase/D-cysteine desulfhydrase family.</text>
</comment>
<evidence type="ECO:0000256" key="2">
    <source>
        <dbReference type="ARBA" id="ARBA00008639"/>
    </source>
</evidence>
<evidence type="ECO:0000256" key="1">
    <source>
        <dbReference type="ARBA" id="ARBA00001933"/>
    </source>
</evidence>
<organism evidence="5 6">
    <name type="scientific">Amycolatopsis ultiminotia</name>
    <dbReference type="NCBI Taxonomy" id="543629"/>
    <lineage>
        <taxon>Bacteria</taxon>
        <taxon>Bacillati</taxon>
        <taxon>Actinomycetota</taxon>
        <taxon>Actinomycetes</taxon>
        <taxon>Pseudonocardiales</taxon>
        <taxon>Pseudonocardiaceae</taxon>
        <taxon>Amycolatopsis</taxon>
    </lineage>
</organism>
<comment type="cofactor">
    <cofactor evidence="1">
        <name>pyridoxal 5'-phosphate</name>
        <dbReference type="ChEBI" id="CHEBI:597326"/>
    </cofactor>
</comment>
<dbReference type="InterPro" id="IPR027278">
    <property type="entry name" value="ACCD_DCysDesulf"/>
</dbReference>
<dbReference type="SUPFAM" id="SSF53686">
    <property type="entry name" value="Tryptophan synthase beta subunit-like PLP-dependent enzymes"/>
    <property type="match status" value="1"/>
</dbReference>
<gene>
    <name evidence="5" type="ORF">GCM10022222_51870</name>
</gene>
<dbReference type="Proteomes" id="UP001500689">
    <property type="component" value="Unassembled WGS sequence"/>
</dbReference>
<proteinExistence type="inferred from homology"/>
<protein>
    <submittedName>
        <fullName evidence="5">Pyridoxal-phosphate dependent enzyme</fullName>
    </submittedName>
</protein>
<sequence>MDMEWHFDPDGISLRLPSPVVEVYDDRLSSYGVRLLLKRDDLIHPDVPGNKWRKLKYNLAEAWDRGCGRLLTFGGAYSNHLRAAAAAGRYFGFDTVGVVRGEERLPLNDSLAYAVSRGMQLTYVDRTTYRRKTDPEVLDDLVGRFGPCYVLPEGGSNGLAARGCGEGVSEIAEDFDVICSACGTGCTLAGISASLRSGQRAIGFSVLKGGDFLGDEVRRFQREAFGTETRNWSLDTDFHFGGYAKRMPELDSFIADFGDRHGVVLDWVYEAKMMYGLFTRIAAGDIPAGSTVVAVLC</sequence>
<feature type="domain" description="Tryptophan synthase beta chain-like PALP" evidence="4">
    <location>
        <begin position="26"/>
        <end position="297"/>
    </location>
</feature>
<dbReference type="InterPro" id="IPR036052">
    <property type="entry name" value="TrpB-like_PALP_sf"/>
</dbReference>
<reference evidence="6" key="1">
    <citation type="journal article" date="2019" name="Int. J. Syst. Evol. Microbiol.">
        <title>The Global Catalogue of Microorganisms (GCM) 10K type strain sequencing project: providing services to taxonomists for standard genome sequencing and annotation.</title>
        <authorList>
            <consortium name="The Broad Institute Genomics Platform"/>
            <consortium name="The Broad Institute Genome Sequencing Center for Infectious Disease"/>
            <person name="Wu L."/>
            <person name="Ma J."/>
        </authorList>
    </citation>
    <scope>NUCLEOTIDE SEQUENCE [LARGE SCALE GENOMIC DNA]</scope>
    <source>
        <strain evidence="6">JCM 16898</strain>
    </source>
</reference>
<dbReference type="Gene3D" id="3.40.50.1100">
    <property type="match status" value="2"/>
</dbReference>
<evidence type="ECO:0000256" key="3">
    <source>
        <dbReference type="ARBA" id="ARBA00022898"/>
    </source>
</evidence>
<comment type="caution">
    <text evidence="5">The sequence shown here is derived from an EMBL/GenBank/DDBJ whole genome shotgun (WGS) entry which is preliminary data.</text>
</comment>
<dbReference type="EMBL" id="BAAAZN010000011">
    <property type="protein sequence ID" value="GAA3561711.1"/>
    <property type="molecule type" value="Genomic_DNA"/>
</dbReference>
<dbReference type="Pfam" id="PF00291">
    <property type="entry name" value="PALP"/>
    <property type="match status" value="1"/>
</dbReference>
<keyword evidence="3" id="KW-0663">Pyridoxal phosphate</keyword>
<evidence type="ECO:0000313" key="5">
    <source>
        <dbReference type="EMBL" id="GAA3561711.1"/>
    </source>
</evidence>
<dbReference type="PANTHER" id="PTHR43780:SF2">
    <property type="entry name" value="1-AMINOCYCLOPROPANE-1-CARBOXYLATE DEAMINASE-RELATED"/>
    <property type="match status" value="1"/>
</dbReference>